<organism evidence="2 3">
    <name type="scientific">Mucilaginibacter robiniae</name>
    <dbReference type="NCBI Taxonomy" id="2728022"/>
    <lineage>
        <taxon>Bacteria</taxon>
        <taxon>Pseudomonadati</taxon>
        <taxon>Bacteroidota</taxon>
        <taxon>Sphingobacteriia</taxon>
        <taxon>Sphingobacteriales</taxon>
        <taxon>Sphingobacteriaceae</taxon>
        <taxon>Mucilaginibacter</taxon>
    </lineage>
</organism>
<keyword evidence="3" id="KW-1185">Reference proteome</keyword>
<evidence type="ECO:0000313" key="2">
    <source>
        <dbReference type="EMBL" id="QJD97818.1"/>
    </source>
</evidence>
<dbReference type="InterPro" id="IPR011250">
    <property type="entry name" value="OMP/PagP_B-barrel"/>
</dbReference>
<dbReference type="Proteomes" id="UP000503278">
    <property type="component" value="Chromosome"/>
</dbReference>
<feature type="chain" id="PRO_5029742665" description="Outer membrane protein beta-barrel domain-containing protein" evidence="1">
    <location>
        <begin position="24"/>
        <end position="183"/>
    </location>
</feature>
<dbReference type="AlphaFoldDB" id="A0A7L5E5B7"/>
<evidence type="ECO:0000313" key="3">
    <source>
        <dbReference type="Proteomes" id="UP000503278"/>
    </source>
</evidence>
<evidence type="ECO:0000256" key="1">
    <source>
        <dbReference type="SAM" id="SignalP"/>
    </source>
</evidence>
<dbReference type="SUPFAM" id="SSF56925">
    <property type="entry name" value="OMPA-like"/>
    <property type="match status" value="1"/>
</dbReference>
<protein>
    <recommendedName>
        <fullName evidence="4">Outer membrane protein beta-barrel domain-containing protein</fullName>
    </recommendedName>
</protein>
<dbReference type="KEGG" id="mrob:HH214_19015"/>
<proteinExistence type="predicted"/>
<dbReference type="EMBL" id="CP051682">
    <property type="protein sequence ID" value="QJD97818.1"/>
    <property type="molecule type" value="Genomic_DNA"/>
</dbReference>
<sequence length="183" mass="20632">MKKILFNFLLLVVFLGFQKTANAQIFASNERYSESSLHISVGAEGMYNINPGKNYYKAGVGGTLRFQYDLTQNLGLTLTSGFYNITHDKGPRSLTKEDIKFIPVKFGGKAYFLPEWYLGGEVGVGYIDPSIVPRTQTHFVKVIAPSIGYESNHIDASFRYENINNQNNYVSVVALRLAYIFNF</sequence>
<dbReference type="RefSeq" id="WP_169610330.1">
    <property type="nucleotide sequence ID" value="NZ_CP051682.1"/>
</dbReference>
<feature type="signal peptide" evidence="1">
    <location>
        <begin position="1"/>
        <end position="23"/>
    </location>
</feature>
<reference evidence="2 3" key="1">
    <citation type="submission" date="2020-04" db="EMBL/GenBank/DDBJ databases">
        <title>Genome sequencing of novel species.</title>
        <authorList>
            <person name="Heo J."/>
            <person name="Kim S.-J."/>
            <person name="Kim J.-S."/>
            <person name="Hong S.-B."/>
            <person name="Kwon S.-W."/>
        </authorList>
    </citation>
    <scope>NUCLEOTIDE SEQUENCE [LARGE SCALE GENOMIC DNA]</scope>
    <source>
        <strain evidence="2 3">F39-2</strain>
    </source>
</reference>
<keyword evidence="1" id="KW-0732">Signal</keyword>
<accession>A0A7L5E5B7</accession>
<evidence type="ECO:0008006" key="4">
    <source>
        <dbReference type="Google" id="ProtNLM"/>
    </source>
</evidence>
<gene>
    <name evidence="2" type="ORF">HH214_19015</name>
</gene>
<name>A0A7L5E5B7_9SPHI</name>